<organism evidence="2 3">
    <name type="scientific">Lasius niger</name>
    <name type="common">Black garden ant</name>
    <dbReference type="NCBI Taxonomy" id="67767"/>
    <lineage>
        <taxon>Eukaryota</taxon>
        <taxon>Metazoa</taxon>
        <taxon>Ecdysozoa</taxon>
        <taxon>Arthropoda</taxon>
        <taxon>Hexapoda</taxon>
        <taxon>Insecta</taxon>
        <taxon>Pterygota</taxon>
        <taxon>Neoptera</taxon>
        <taxon>Endopterygota</taxon>
        <taxon>Hymenoptera</taxon>
        <taxon>Apocrita</taxon>
        <taxon>Aculeata</taxon>
        <taxon>Formicoidea</taxon>
        <taxon>Formicidae</taxon>
        <taxon>Formicinae</taxon>
        <taxon>Lasius</taxon>
        <taxon>Lasius</taxon>
    </lineage>
</organism>
<reference evidence="2 3" key="1">
    <citation type="submission" date="2015-04" db="EMBL/GenBank/DDBJ databases">
        <title>Lasius niger genome sequencing.</title>
        <authorList>
            <person name="Konorov E.A."/>
            <person name="Nikitin M.A."/>
            <person name="Kirill M.V."/>
            <person name="Chang P."/>
        </authorList>
    </citation>
    <scope>NUCLEOTIDE SEQUENCE [LARGE SCALE GENOMIC DNA]</scope>
    <source>
        <tissue evidence="2">Whole</tissue>
    </source>
</reference>
<dbReference type="Proteomes" id="UP000036403">
    <property type="component" value="Unassembled WGS sequence"/>
</dbReference>
<name>A0A0J7KDI3_LASNI</name>
<dbReference type="EMBL" id="LBMM01008932">
    <property type="protein sequence ID" value="KMQ88518.1"/>
    <property type="molecule type" value="Genomic_DNA"/>
</dbReference>
<dbReference type="OrthoDB" id="7549133at2759"/>
<comment type="caution">
    <text evidence="2">The sequence shown here is derived from an EMBL/GenBank/DDBJ whole genome shotgun (WGS) entry which is preliminary data.</text>
</comment>
<evidence type="ECO:0000313" key="2">
    <source>
        <dbReference type="EMBL" id="KMQ88518.1"/>
    </source>
</evidence>
<proteinExistence type="predicted"/>
<feature type="region of interest" description="Disordered" evidence="1">
    <location>
        <begin position="111"/>
        <end position="134"/>
    </location>
</feature>
<accession>A0A0J7KDI3</accession>
<dbReference type="AlphaFoldDB" id="A0A0J7KDI3"/>
<dbReference type="PaxDb" id="67767-A0A0J7KDI3"/>
<keyword evidence="3" id="KW-1185">Reference proteome</keyword>
<gene>
    <name evidence="2" type="ORF">RF55_11981</name>
</gene>
<evidence type="ECO:0000313" key="3">
    <source>
        <dbReference type="Proteomes" id="UP000036403"/>
    </source>
</evidence>
<evidence type="ECO:0000256" key="1">
    <source>
        <dbReference type="SAM" id="MobiDB-lite"/>
    </source>
</evidence>
<protein>
    <submittedName>
        <fullName evidence="2">Uncharacterized protein</fullName>
    </submittedName>
</protein>
<sequence length="134" mass="15363">MFARKIRTRLDLLHPEIKHCNNHKETIGTHLVCKEGERVSCRNYLGVDKWMFGKVLERIGKLHYKIELDDGRIWKRHVNQIRVIGNKTPVKINDKITGTTADLDYSILGEESAGDNVEEADHRTPEAARTPPPP</sequence>